<dbReference type="EMBL" id="JBHSDS010000006">
    <property type="protein sequence ID" value="MFC4358248.1"/>
    <property type="molecule type" value="Genomic_DNA"/>
</dbReference>
<sequence>MSQPSVSVDCPSCAEDVPIPLPVPDGGKLDGNDEIHGKDVVCACCGDEFELLFYP</sequence>
<organism evidence="1 2">
    <name type="scientific">Halobium salinum</name>
    <dbReference type="NCBI Taxonomy" id="1364940"/>
    <lineage>
        <taxon>Archaea</taxon>
        <taxon>Methanobacteriati</taxon>
        <taxon>Methanobacteriota</taxon>
        <taxon>Stenosarchaea group</taxon>
        <taxon>Halobacteria</taxon>
        <taxon>Halobacteriales</taxon>
        <taxon>Haloferacaceae</taxon>
        <taxon>Halobium</taxon>
    </lineage>
</organism>
<protein>
    <recommendedName>
        <fullName evidence="3">Small CPxCG-related zinc finger protein</fullName>
    </recommendedName>
</protein>
<evidence type="ECO:0008006" key="3">
    <source>
        <dbReference type="Google" id="ProtNLM"/>
    </source>
</evidence>
<gene>
    <name evidence="1" type="ORF">ACFO0N_09850</name>
</gene>
<dbReference type="AlphaFoldDB" id="A0ABD5PC52"/>
<name>A0ABD5PC52_9EURY</name>
<evidence type="ECO:0000313" key="1">
    <source>
        <dbReference type="EMBL" id="MFC4358248.1"/>
    </source>
</evidence>
<evidence type="ECO:0000313" key="2">
    <source>
        <dbReference type="Proteomes" id="UP001595921"/>
    </source>
</evidence>
<dbReference type="Proteomes" id="UP001595921">
    <property type="component" value="Unassembled WGS sequence"/>
</dbReference>
<comment type="caution">
    <text evidence="1">The sequence shown here is derived from an EMBL/GenBank/DDBJ whole genome shotgun (WGS) entry which is preliminary data.</text>
</comment>
<reference evidence="1 2" key="1">
    <citation type="journal article" date="2019" name="Int. J. Syst. Evol. Microbiol.">
        <title>The Global Catalogue of Microorganisms (GCM) 10K type strain sequencing project: providing services to taxonomists for standard genome sequencing and annotation.</title>
        <authorList>
            <consortium name="The Broad Institute Genomics Platform"/>
            <consortium name="The Broad Institute Genome Sequencing Center for Infectious Disease"/>
            <person name="Wu L."/>
            <person name="Ma J."/>
        </authorList>
    </citation>
    <scope>NUCLEOTIDE SEQUENCE [LARGE SCALE GENOMIC DNA]</scope>
    <source>
        <strain evidence="1 2">CGMCC 1.12553</strain>
    </source>
</reference>
<dbReference type="RefSeq" id="WP_267624093.1">
    <property type="nucleotide sequence ID" value="NZ_JAODIW010000008.1"/>
</dbReference>
<keyword evidence="2" id="KW-1185">Reference proteome</keyword>
<proteinExistence type="predicted"/>
<accession>A0ABD5PC52</accession>